<keyword evidence="6 13" id="KW-1133">Transmembrane helix</keyword>
<keyword evidence="5 12" id="KW-0812">Transmembrane</keyword>
<comment type="similarity">
    <text evidence="2 12">Belongs to the amiloride-sensitive sodium channel (TC 1.A.6) family.</text>
</comment>
<comment type="caution">
    <text evidence="14">The sequence shown here is derived from an EMBL/GenBank/DDBJ whole genome shotgun (WGS) entry which is preliminary data.</text>
</comment>
<accession>A0AAV7X560</accession>
<dbReference type="PANTHER" id="PTHR11690">
    <property type="entry name" value="AMILORIDE-SENSITIVE SODIUM CHANNEL-RELATED"/>
    <property type="match status" value="1"/>
</dbReference>
<reference evidence="14" key="1">
    <citation type="submission" date="2022-12" db="EMBL/GenBank/DDBJ databases">
        <title>Chromosome-level genome assembly of the bean flower thrips Megalurothrips usitatus.</title>
        <authorList>
            <person name="Ma L."/>
            <person name="Liu Q."/>
            <person name="Li H."/>
            <person name="Cai W."/>
        </authorList>
    </citation>
    <scope>NUCLEOTIDE SEQUENCE</scope>
    <source>
        <strain evidence="14">Cailab_2022a</strain>
    </source>
</reference>
<sequence length="369" mass="41784">MFTQCAYKRSLAEETRDCCELLFPVFTEHGLCFAFNLNHSLPDWPGGSMRPKVFKQSFIEETDSRWSFSFDTDDAANNSVAVYISSSNDLPGMDQNPQHIWNKRVSKLMFVPKMTYTVAGARQLSVRQRGCVFPDEVKLRVSHVYSYTACQRQCRMDRIVRLCGCLPAFYTLLRGQRYCHLRELKCVVDNLEKLSPTTLRCDCPLGCEHTVYDMEKPHEAGGDRDEGSEELPGVEVGFLSWPLTRFKRDVLFGQVDLLVAIGTIGGLFLGLSLLSGVEIVYLFTLRAWCMLHTDRAHLEELAEEYARKEKQPVDLSLRPAFLKAQEAGGVVAVTPAGQRGPPVWKRDPVLARISKKMKGRGGDVYPYLH</sequence>
<keyword evidence="9 13" id="KW-0472">Membrane</keyword>
<evidence type="ECO:0000256" key="8">
    <source>
        <dbReference type="ARBA" id="ARBA00023065"/>
    </source>
</evidence>
<protein>
    <recommendedName>
        <fullName evidence="16">Sodium channel protein Nach-like</fullName>
    </recommendedName>
</protein>
<dbReference type="AlphaFoldDB" id="A0AAV7X560"/>
<evidence type="ECO:0000313" key="14">
    <source>
        <dbReference type="EMBL" id="KAJ1521038.1"/>
    </source>
</evidence>
<keyword evidence="11 12" id="KW-0407">Ion channel</keyword>
<dbReference type="EMBL" id="JAPTSV010000013">
    <property type="protein sequence ID" value="KAJ1521038.1"/>
    <property type="molecule type" value="Genomic_DNA"/>
</dbReference>
<evidence type="ECO:0000256" key="11">
    <source>
        <dbReference type="ARBA" id="ARBA00023303"/>
    </source>
</evidence>
<evidence type="ECO:0008006" key="16">
    <source>
        <dbReference type="Google" id="ProtNLM"/>
    </source>
</evidence>
<evidence type="ECO:0000256" key="9">
    <source>
        <dbReference type="ARBA" id="ARBA00023136"/>
    </source>
</evidence>
<keyword evidence="7" id="KW-0915">Sodium</keyword>
<name>A0AAV7X560_9NEOP</name>
<evidence type="ECO:0000256" key="12">
    <source>
        <dbReference type="RuleBase" id="RU000679"/>
    </source>
</evidence>
<keyword evidence="15" id="KW-1185">Reference proteome</keyword>
<evidence type="ECO:0000256" key="7">
    <source>
        <dbReference type="ARBA" id="ARBA00023053"/>
    </source>
</evidence>
<keyword evidence="3 12" id="KW-0813">Transport</keyword>
<evidence type="ECO:0000256" key="5">
    <source>
        <dbReference type="ARBA" id="ARBA00022692"/>
    </source>
</evidence>
<evidence type="ECO:0000256" key="2">
    <source>
        <dbReference type="ARBA" id="ARBA00007193"/>
    </source>
</evidence>
<evidence type="ECO:0000313" key="15">
    <source>
        <dbReference type="Proteomes" id="UP001075354"/>
    </source>
</evidence>
<dbReference type="GO" id="GO:0005886">
    <property type="term" value="C:plasma membrane"/>
    <property type="evidence" value="ECO:0007669"/>
    <property type="project" value="TreeGrafter"/>
</dbReference>
<dbReference type="GO" id="GO:0015280">
    <property type="term" value="F:ligand-gated sodium channel activity"/>
    <property type="evidence" value="ECO:0007669"/>
    <property type="project" value="TreeGrafter"/>
</dbReference>
<evidence type="ECO:0000256" key="13">
    <source>
        <dbReference type="SAM" id="Phobius"/>
    </source>
</evidence>
<proteinExistence type="inferred from homology"/>
<dbReference type="InterPro" id="IPR001873">
    <property type="entry name" value="ENaC"/>
</dbReference>
<keyword evidence="8 12" id="KW-0406">Ion transport</keyword>
<evidence type="ECO:0000256" key="6">
    <source>
        <dbReference type="ARBA" id="ARBA00022989"/>
    </source>
</evidence>
<evidence type="ECO:0000256" key="1">
    <source>
        <dbReference type="ARBA" id="ARBA00004141"/>
    </source>
</evidence>
<dbReference type="Pfam" id="PF00858">
    <property type="entry name" value="ASC"/>
    <property type="match status" value="1"/>
</dbReference>
<comment type="subcellular location">
    <subcellularLocation>
        <location evidence="1">Membrane</location>
        <topology evidence="1">Multi-pass membrane protein</topology>
    </subcellularLocation>
</comment>
<keyword evidence="10 12" id="KW-0739">Sodium transport</keyword>
<dbReference type="PANTHER" id="PTHR11690:SF247">
    <property type="entry name" value="PICKPOCKET 23, ISOFORM C"/>
    <property type="match status" value="1"/>
</dbReference>
<keyword evidence="4 12" id="KW-0894">Sodium channel</keyword>
<evidence type="ECO:0000256" key="4">
    <source>
        <dbReference type="ARBA" id="ARBA00022461"/>
    </source>
</evidence>
<evidence type="ECO:0000256" key="10">
    <source>
        <dbReference type="ARBA" id="ARBA00023201"/>
    </source>
</evidence>
<feature type="transmembrane region" description="Helical" evidence="13">
    <location>
        <begin position="257"/>
        <end position="283"/>
    </location>
</feature>
<gene>
    <name evidence="14" type="ORF">ONE63_002749</name>
</gene>
<dbReference type="Gene3D" id="1.10.287.820">
    <property type="entry name" value="Acid-sensing ion channel domain"/>
    <property type="match status" value="1"/>
</dbReference>
<organism evidence="14 15">
    <name type="scientific">Megalurothrips usitatus</name>
    <name type="common">bean blossom thrips</name>
    <dbReference type="NCBI Taxonomy" id="439358"/>
    <lineage>
        <taxon>Eukaryota</taxon>
        <taxon>Metazoa</taxon>
        <taxon>Ecdysozoa</taxon>
        <taxon>Arthropoda</taxon>
        <taxon>Hexapoda</taxon>
        <taxon>Insecta</taxon>
        <taxon>Pterygota</taxon>
        <taxon>Neoptera</taxon>
        <taxon>Paraneoptera</taxon>
        <taxon>Thysanoptera</taxon>
        <taxon>Terebrantia</taxon>
        <taxon>Thripoidea</taxon>
        <taxon>Thripidae</taxon>
        <taxon>Megalurothrips</taxon>
    </lineage>
</organism>
<evidence type="ECO:0000256" key="3">
    <source>
        <dbReference type="ARBA" id="ARBA00022448"/>
    </source>
</evidence>
<dbReference type="Proteomes" id="UP001075354">
    <property type="component" value="Chromosome 13"/>
</dbReference>